<evidence type="ECO:0000256" key="6">
    <source>
        <dbReference type="ARBA" id="ARBA00022842"/>
    </source>
</evidence>
<evidence type="ECO:0000313" key="12">
    <source>
        <dbReference type="Proteomes" id="UP001153365"/>
    </source>
</evidence>
<feature type="binding site" evidence="10">
    <location>
        <position position="78"/>
    </location>
    <ligand>
        <name>Mg(2+)</name>
        <dbReference type="ChEBI" id="CHEBI:18420"/>
        <label>1</label>
        <note>catalytic</note>
    </ligand>
</feature>
<dbReference type="PANTHER" id="PTHR43200:SF6">
    <property type="entry name" value="3'(2'),5'-BISPHOSPHATE NUCLEOTIDASE"/>
    <property type="match status" value="1"/>
</dbReference>
<feature type="binding site" evidence="10">
    <location>
        <position position="333"/>
    </location>
    <ligand>
        <name>Mg(2+)</name>
        <dbReference type="ChEBI" id="CHEBI:18420"/>
        <label>1</label>
        <note>catalytic</note>
    </ligand>
</feature>
<dbReference type="InterPro" id="IPR020583">
    <property type="entry name" value="Inositol_monoP_metal-BS"/>
</dbReference>
<comment type="cofactor">
    <cofactor evidence="1 10">
        <name>Mg(2+)</name>
        <dbReference type="ChEBI" id="CHEBI:18420"/>
    </cofactor>
</comment>
<comment type="catalytic activity">
    <reaction evidence="9">
        <text>3'-phosphoadenylyl sulfate + H2O = adenosine 5'-phosphosulfate + phosphate</text>
        <dbReference type="Rhea" id="RHEA:77639"/>
        <dbReference type="ChEBI" id="CHEBI:15377"/>
        <dbReference type="ChEBI" id="CHEBI:43474"/>
        <dbReference type="ChEBI" id="CHEBI:58243"/>
        <dbReference type="ChEBI" id="CHEBI:58339"/>
        <dbReference type="EC" id="3.1.3.7"/>
    </reaction>
    <physiologicalReaction direction="left-to-right" evidence="9">
        <dbReference type="Rhea" id="RHEA:77640"/>
    </physiologicalReaction>
</comment>
<dbReference type="GO" id="GO:0000103">
    <property type="term" value="P:sulfate assimilation"/>
    <property type="evidence" value="ECO:0007669"/>
    <property type="project" value="TreeGrafter"/>
</dbReference>
<dbReference type="InterPro" id="IPR006239">
    <property type="entry name" value="DPNP"/>
</dbReference>
<dbReference type="EMBL" id="CALTRL010005996">
    <property type="protein sequence ID" value="CAH7688599.1"/>
    <property type="molecule type" value="Genomic_DNA"/>
</dbReference>
<dbReference type="PROSITE" id="PS00629">
    <property type="entry name" value="IMP_1"/>
    <property type="match status" value="1"/>
</dbReference>
<evidence type="ECO:0000256" key="5">
    <source>
        <dbReference type="ARBA" id="ARBA00022801"/>
    </source>
</evidence>
<name>A0AAV0BQF1_PHAPC</name>
<feature type="non-terminal residue" evidence="11">
    <location>
        <position position="1"/>
    </location>
</feature>
<dbReference type="EC" id="3.1.3.7" evidence="3"/>
<evidence type="ECO:0000256" key="9">
    <source>
        <dbReference type="ARBA" id="ARBA00044484"/>
    </source>
</evidence>
<evidence type="ECO:0000256" key="10">
    <source>
        <dbReference type="PIRSR" id="PIRSR600760-2"/>
    </source>
</evidence>
<keyword evidence="5" id="KW-0378">Hydrolase</keyword>
<sequence>YDREREVAISAVIQASIITRHLSTSLKLSIDNEQKHSNDQTTITKTDNSPVTIGDFTVQGLINLLISKKFPNDRIIAEESSKDLIKSNKGTKITTTDQDQIRSKVLETLNFGLNQTRLDVTEDEWNWKDLRSLRLNQTDWMSVIDHGNVCDEDYVGSEEEFDERFNRFWTLDPIDGTKGFLRGQQYSICLSLIINGRVQLGVIAAPNLPIHSKIFPGDCPDQDRSDTGLVFVAERDQGTYQRTFDSGELRRLSMNENDCLESLINNNGRFCESYESSHSDHSLTSRIISTIGLKDHQPIRVDSQVKYCLISRGDGDIYLRYPTRSDYHEKIWDHAPGSIIVEEAGGRVSDFDGKDLLFFNRKNLRTMSNNRGIVACKRELHPDLIRIIK</sequence>
<dbReference type="InterPro" id="IPR000760">
    <property type="entry name" value="Inositol_monophosphatase-like"/>
</dbReference>
<feature type="binding site" evidence="10">
    <location>
        <position position="174"/>
    </location>
    <ligand>
        <name>Mg(2+)</name>
        <dbReference type="ChEBI" id="CHEBI:18420"/>
        <label>1</label>
        <note>catalytic</note>
    </ligand>
</feature>
<comment type="caution">
    <text evidence="11">The sequence shown here is derived from an EMBL/GenBank/DDBJ whole genome shotgun (WGS) entry which is preliminary data.</text>
</comment>
<dbReference type="AlphaFoldDB" id="A0AAV0BQF1"/>
<dbReference type="InterPro" id="IPR051090">
    <property type="entry name" value="Inositol_monoP_superfamily"/>
</dbReference>
<keyword evidence="4 10" id="KW-0479">Metal-binding</keyword>
<feature type="binding site" evidence="10">
    <location>
        <position position="175"/>
    </location>
    <ligand>
        <name>Mg(2+)</name>
        <dbReference type="ChEBI" id="CHEBI:18420"/>
        <label>1</label>
        <note>catalytic</note>
    </ligand>
</feature>
<proteinExistence type="inferred from homology"/>
<reference evidence="11" key="1">
    <citation type="submission" date="2022-06" db="EMBL/GenBank/DDBJ databases">
        <authorList>
            <consortium name="SYNGENTA / RWTH Aachen University"/>
        </authorList>
    </citation>
    <scope>NUCLEOTIDE SEQUENCE</scope>
</reference>
<evidence type="ECO:0000256" key="1">
    <source>
        <dbReference type="ARBA" id="ARBA00001946"/>
    </source>
</evidence>
<accession>A0AAV0BQF1</accession>
<dbReference type="Proteomes" id="UP001153365">
    <property type="component" value="Unassembled WGS sequence"/>
</dbReference>
<dbReference type="SUPFAM" id="SSF56655">
    <property type="entry name" value="Carbohydrate phosphatase"/>
    <property type="match status" value="1"/>
</dbReference>
<evidence type="ECO:0000256" key="3">
    <source>
        <dbReference type="ARBA" id="ARBA00012633"/>
    </source>
</evidence>
<dbReference type="GO" id="GO:0046872">
    <property type="term" value="F:metal ion binding"/>
    <property type="evidence" value="ECO:0007669"/>
    <property type="project" value="UniProtKB-KW"/>
</dbReference>
<evidence type="ECO:0000256" key="2">
    <source>
        <dbReference type="ARBA" id="ARBA00009759"/>
    </source>
</evidence>
<gene>
    <name evidence="11" type="ORF">PPACK8108_LOCUS23574</name>
</gene>
<feature type="binding site" evidence="10">
    <location>
        <position position="172"/>
    </location>
    <ligand>
        <name>Mg(2+)</name>
        <dbReference type="ChEBI" id="CHEBI:18420"/>
        <label>1</label>
        <note>catalytic</note>
    </ligand>
</feature>
<keyword evidence="12" id="KW-1185">Reference proteome</keyword>
<dbReference type="CDD" id="cd01517">
    <property type="entry name" value="PAP_phosphatase"/>
    <property type="match status" value="1"/>
</dbReference>
<feature type="non-terminal residue" evidence="11">
    <location>
        <position position="389"/>
    </location>
</feature>
<evidence type="ECO:0000313" key="11">
    <source>
        <dbReference type="EMBL" id="CAH7688599.1"/>
    </source>
</evidence>
<protein>
    <recommendedName>
        <fullName evidence="3">3'(2'),5'-bisphosphate nucleotidase</fullName>
        <ecNumber evidence="3">3.1.3.7</ecNumber>
    </recommendedName>
</protein>
<evidence type="ECO:0000256" key="7">
    <source>
        <dbReference type="ARBA" id="ARBA00044466"/>
    </source>
</evidence>
<organism evidence="11 12">
    <name type="scientific">Phakopsora pachyrhizi</name>
    <name type="common">Asian soybean rust disease fungus</name>
    <dbReference type="NCBI Taxonomy" id="170000"/>
    <lineage>
        <taxon>Eukaryota</taxon>
        <taxon>Fungi</taxon>
        <taxon>Dikarya</taxon>
        <taxon>Basidiomycota</taxon>
        <taxon>Pucciniomycotina</taxon>
        <taxon>Pucciniomycetes</taxon>
        <taxon>Pucciniales</taxon>
        <taxon>Phakopsoraceae</taxon>
        <taxon>Phakopsora</taxon>
    </lineage>
</organism>
<dbReference type="NCBIfam" id="TIGR01330">
    <property type="entry name" value="bisphos_HAL2"/>
    <property type="match status" value="1"/>
</dbReference>
<comment type="catalytic activity">
    <reaction evidence="7">
        <text>adenosine 2',5'-bisphosphate + H2O = AMP + phosphate</text>
        <dbReference type="Rhea" id="RHEA:77643"/>
        <dbReference type="ChEBI" id="CHEBI:15377"/>
        <dbReference type="ChEBI" id="CHEBI:43474"/>
        <dbReference type="ChEBI" id="CHEBI:194156"/>
        <dbReference type="ChEBI" id="CHEBI:456215"/>
        <dbReference type="EC" id="3.1.3.7"/>
    </reaction>
    <physiologicalReaction direction="left-to-right" evidence="7">
        <dbReference type="Rhea" id="RHEA:77644"/>
    </physiologicalReaction>
</comment>
<comment type="catalytic activity">
    <reaction evidence="8">
        <text>adenosine 3',5'-bisphosphate + H2O = AMP + phosphate</text>
        <dbReference type="Rhea" id="RHEA:10040"/>
        <dbReference type="ChEBI" id="CHEBI:15377"/>
        <dbReference type="ChEBI" id="CHEBI:43474"/>
        <dbReference type="ChEBI" id="CHEBI:58343"/>
        <dbReference type="ChEBI" id="CHEBI:456215"/>
        <dbReference type="EC" id="3.1.3.7"/>
    </reaction>
    <physiologicalReaction direction="left-to-right" evidence="8">
        <dbReference type="Rhea" id="RHEA:10041"/>
    </physiologicalReaction>
</comment>
<dbReference type="Pfam" id="PF00459">
    <property type="entry name" value="Inositol_P"/>
    <property type="match status" value="1"/>
</dbReference>
<evidence type="ECO:0000256" key="4">
    <source>
        <dbReference type="ARBA" id="ARBA00022723"/>
    </source>
</evidence>
<dbReference type="Gene3D" id="3.30.540.10">
    <property type="entry name" value="Fructose-1,6-Bisphosphatase, subunit A, domain 1"/>
    <property type="match status" value="1"/>
</dbReference>
<keyword evidence="6 10" id="KW-0460">Magnesium</keyword>
<dbReference type="Gene3D" id="3.40.190.80">
    <property type="match status" value="1"/>
</dbReference>
<dbReference type="PANTHER" id="PTHR43200">
    <property type="entry name" value="PHOSPHATASE"/>
    <property type="match status" value="1"/>
</dbReference>
<evidence type="ECO:0000256" key="8">
    <source>
        <dbReference type="ARBA" id="ARBA00044479"/>
    </source>
</evidence>
<dbReference type="GO" id="GO:0008441">
    <property type="term" value="F:3'(2'),5'-bisphosphate nucleotidase activity"/>
    <property type="evidence" value="ECO:0007669"/>
    <property type="project" value="UniProtKB-EC"/>
</dbReference>
<comment type="similarity">
    <text evidence="2">Belongs to the inositol monophosphatase superfamily.</text>
</comment>